<dbReference type="Pfam" id="PF17676">
    <property type="entry name" value="Peptidase_S66C"/>
    <property type="match status" value="1"/>
</dbReference>
<gene>
    <name evidence="5" type="ORF">BGW36DRAFT_383858</name>
</gene>
<accession>A0AAD4PVS9</accession>
<keyword evidence="2" id="KW-0378">Hydrolase</keyword>
<reference evidence="5" key="1">
    <citation type="submission" date="2021-12" db="EMBL/GenBank/DDBJ databases">
        <title>Convergent genome expansion in fungi linked to evolution of root-endophyte symbiosis.</title>
        <authorList>
            <consortium name="DOE Joint Genome Institute"/>
            <person name="Ke Y.-H."/>
            <person name="Bonito G."/>
            <person name="Liao H.-L."/>
            <person name="Looney B."/>
            <person name="Rojas-Flechas A."/>
            <person name="Nash J."/>
            <person name="Hameed K."/>
            <person name="Schadt C."/>
            <person name="Martin F."/>
            <person name="Crous P.W."/>
            <person name="Miettinen O."/>
            <person name="Magnuson J.K."/>
            <person name="Labbe J."/>
            <person name="Jacobson D."/>
            <person name="Doktycz M.J."/>
            <person name="Veneault-Fourrey C."/>
            <person name="Kuo A."/>
            <person name="Mondo S."/>
            <person name="Calhoun S."/>
            <person name="Riley R."/>
            <person name="Ohm R."/>
            <person name="LaButti K."/>
            <person name="Andreopoulos B."/>
            <person name="Pangilinan J."/>
            <person name="Nolan M."/>
            <person name="Tritt A."/>
            <person name="Clum A."/>
            <person name="Lipzen A."/>
            <person name="Daum C."/>
            <person name="Barry K."/>
            <person name="Grigoriev I.V."/>
            <person name="Vilgalys R."/>
        </authorList>
    </citation>
    <scope>NUCLEOTIDE SEQUENCE</scope>
    <source>
        <strain evidence="5">PMI_201</strain>
    </source>
</reference>
<dbReference type="PANTHER" id="PTHR30237:SF4">
    <property type="entry name" value="LD-CARBOXYPEPTIDASE C-TERMINAL DOMAIN-CONTAINING PROTEIN"/>
    <property type="match status" value="1"/>
</dbReference>
<dbReference type="InterPro" id="IPR027478">
    <property type="entry name" value="LdcA_N"/>
</dbReference>
<evidence type="ECO:0000313" key="6">
    <source>
        <dbReference type="Proteomes" id="UP001201262"/>
    </source>
</evidence>
<dbReference type="InterPro" id="IPR040449">
    <property type="entry name" value="Peptidase_S66_N"/>
</dbReference>
<protein>
    <submittedName>
        <fullName evidence="5">LD-carboxypeptidase</fullName>
    </submittedName>
</protein>
<dbReference type="Pfam" id="PF02016">
    <property type="entry name" value="Peptidase_S66"/>
    <property type="match status" value="1"/>
</dbReference>
<dbReference type="InterPro" id="IPR003507">
    <property type="entry name" value="S66_fam"/>
</dbReference>
<dbReference type="Proteomes" id="UP001201262">
    <property type="component" value="Unassembled WGS sequence"/>
</dbReference>
<dbReference type="PIRSF" id="PIRSF028757">
    <property type="entry name" value="LD-carboxypeptidase"/>
    <property type="match status" value="1"/>
</dbReference>
<comment type="caution">
    <text evidence="5">The sequence shown here is derived from an EMBL/GenBank/DDBJ whole genome shotgun (WGS) entry which is preliminary data.</text>
</comment>
<sequence length="360" mass="39262">MALIPRSLKKGDTIAFVSPSFRLNDILPEPVERGKAYIESLGFHVKIFFNSLPPESTSIAESIRVRVEELLAAFKDPEVSAIITTIGGAHANELLPFLDYDVIKSNPKIFLGYSDITFLHYAIQSQTGLRTFYGPSILSDFADLPSPISLTVDHFLHVLTGSGGGPVGPIPRSTQFADDLPDFLIAEPDSKKPRALNTSPTWRWLGKGRASGRLYGGTIVCVTRLLAGPYAPSWKDKIVFLESAMGDDVTIPYSVDEYRNNLVDLALAGVFNDINGLVIGRGYKYTAEMQEELANVILEVFDVIVPKVRGGGSSSDHIPILFNVDVGHTSPLVTLPFDALARLDSEADEFTILEPGVQDP</sequence>
<dbReference type="GO" id="GO:0016787">
    <property type="term" value="F:hydrolase activity"/>
    <property type="evidence" value="ECO:0007669"/>
    <property type="project" value="UniProtKB-KW"/>
</dbReference>
<feature type="domain" description="LD-carboxypeptidase C-terminal" evidence="4">
    <location>
        <begin position="211"/>
        <end position="343"/>
    </location>
</feature>
<dbReference type="Gene3D" id="3.40.50.10740">
    <property type="entry name" value="Class I glutamine amidotransferase-like"/>
    <property type="match status" value="1"/>
</dbReference>
<dbReference type="EMBL" id="JAJTJA010000009">
    <property type="protein sequence ID" value="KAH8693847.1"/>
    <property type="molecule type" value="Genomic_DNA"/>
</dbReference>
<dbReference type="CDD" id="cd07062">
    <property type="entry name" value="Peptidase_S66_mccF_like"/>
    <property type="match status" value="1"/>
</dbReference>
<dbReference type="InterPro" id="IPR027461">
    <property type="entry name" value="Carboxypeptidase_A_C_sf"/>
</dbReference>
<keyword evidence="6" id="KW-1185">Reference proteome</keyword>
<dbReference type="RefSeq" id="XP_046069517.1">
    <property type="nucleotide sequence ID" value="XM_046216725.1"/>
</dbReference>
<organism evidence="5 6">
    <name type="scientific">Talaromyces proteolyticus</name>
    <dbReference type="NCBI Taxonomy" id="1131652"/>
    <lineage>
        <taxon>Eukaryota</taxon>
        <taxon>Fungi</taxon>
        <taxon>Dikarya</taxon>
        <taxon>Ascomycota</taxon>
        <taxon>Pezizomycotina</taxon>
        <taxon>Eurotiomycetes</taxon>
        <taxon>Eurotiomycetidae</taxon>
        <taxon>Eurotiales</taxon>
        <taxon>Trichocomaceae</taxon>
        <taxon>Talaromyces</taxon>
        <taxon>Talaromyces sect. Bacilispori</taxon>
    </lineage>
</organism>
<feature type="domain" description="LD-carboxypeptidase N-terminal" evidence="3">
    <location>
        <begin position="14"/>
        <end position="134"/>
    </location>
</feature>
<evidence type="ECO:0000259" key="4">
    <source>
        <dbReference type="Pfam" id="PF17676"/>
    </source>
</evidence>
<dbReference type="InterPro" id="IPR029062">
    <property type="entry name" value="Class_I_gatase-like"/>
</dbReference>
<comment type="similarity">
    <text evidence="1">Belongs to the peptidase S66 family.</text>
</comment>
<evidence type="ECO:0000259" key="3">
    <source>
        <dbReference type="Pfam" id="PF02016"/>
    </source>
</evidence>
<evidence type="ECO:0000256" key="2">
    <source>
        <dbReference type="ARBA" id="ARBA00022801"/>
    </source>
</evidence>
<dbReference type="SUPFAM" id="SSF141986">
    <property type="entry name" value="LD-carboxypeptidase A C-terminal domain-like"/>
    <property type="match status" value="1"/>
</dbReference>
<dbReference type="PANTHER" id="PTHR30237">
    <property type="entry name" value="MURAMOYLTETRAPEPTIDE CARBOXYPEPTIDASE"/>
    <property type="match status" value="1"/>
</dbReference>
<dbReference type="GeneID" id="70247012"/>
<dbReference type="InterPro" id="IPR040921">
    <property type="entry name" value="Peptidase_S66C"/>
</dbReference>
<evidence type="ECO:0000256" key="1">
    <source>
        <dbReference type="ARBA" id="ARBA00010233"/>
    </source>
</evidence>
<proteinExistence type="inferred from homology"/>
<dbReference type="SUPFAM" id="SSF52317">
    <property type="entry name" value="Class I glutamine amidotransferase-like"/>
    <property type="match status" value="1"/>
</dbReference>
<name>A0AAD4PVS9_9EURO</name>
<evidence type="ECO:0000313" key="5">
    <source>
        <dbReference type="EMBL" id="KAH8693847.1"/>
    </source>
</evidence>
<dbReference type="Gene3D" id="3.50.30.60">
    <property type="entry name" value="LD-carboxypeptidase A C-terminal domain-like"/>
    <property type="match status" value="1"/>
</dbReference>
<dbReference type="AlphaFoldDB" id="A0AAD4PVS9"/>